<evidence type="ECO:0000313" key="2">
    <source>
        <dbReference type="Proteomes" id="UP000790377"/>
    </source>
</evidence>
<proteinExistence type="predicted"/>
<evidence type="ECO:0000313" key="1">
    <source>
        <dbReference type="EMBL" id="KAH7915981.1"/>
    </source>
</evidence>
<protein>
    <submittedName>
        <fullName evidence="1">Uncharacterized protein</fullName>
    </submittedName>
</protein>
<comment type="caution">
    <text evidence="1">The sequence shown here is derived from an EMBL/GenBank/DDBJ whole genome shotgun (WGS) entry which is preliminary data.</text>
</comment>
<accession>A0ACB8AQV9</accession>
<gene>
    <name evidence="1" type="ORF">BJ138DRAFT_1140424</name>
</gene>
<dbReference type="Proteomes" id="UP000790377">
    <property type="component" value="Unassembled WGS sequence"/>
</dbReference>
<name>A0ACB8AQV9_9AGAM</name>
<reference evidence="1" key="1">
    <citation type="journal article" date="2021" name="New Phytol.">
        <title>Evolutionary innovations through gain and loss of genes in the ectomycorrhizal Boletales.</title>
        <authorList>
            <person name="Wu G."/>
            <person name="Miyauchi S."/>
            <person name="Morin E."/>
            <person name="Kuo A."/>
            <person name="Drula E."/>
            <person name="Varga T."/>
            <person name="Kohler A."/>
            <person name="Feng B."/>
            <person name="Cao Y."/>
            <person name="Lipzen A."/>
            <person name="Daum C."/>
            <person name="Hundley H."/>
            <person name="Pangilinan J."/>
            <person name="Johnson J."/>
            <person name="Barry K."/>
            <person name="LaButti K."/>
            <person name="Ng V."/>
            <person name="Ahrendt S."/>
            <person name="Min B."/>
            <person name="Choi I.G."/>
            <person name="Park H."/>
            <person name="Plett J.M."/>
            <person name="Magnuson J."/>
            <person name="Spatafora J.W."/>
            <person name="Nagy L.G."/>
            <person name="Henrissat B."/>
            <person name="Grigoriev I.V."/>
            <person name="Yang Z.L."/>
            <person name="Xu J."/>
            <person name="Martin F.M."/>
        </authorList>
    </citation>
    <scope>NUCLEOTIDE SEQUENCE</scope>
    <source>
        <strain evidence="1">ATCC 28755</strain>
    </source>
</reference>
<dbReference type="EMBL" id="MU267594">
    <property type="protein sequence ID" value="KAH7915981.1"/>
    <property type="molecule type" value="Genomic_DNA"/>
</dbReference>
<organism evidence="1 2">
    <name type="scientific">Hygrophoropsis aurantiaca</name>
    <dbReference type="NCBI Taxonomy" id="72124"/>
    <lineage>
        <taxon>Eukaryota</taxon>
        <taxon>Fungi</taxon>
        <taxon>Dikarya</taxon>
        <taxon>Basidiomycota</taxon>
        <taxon>Agaricomycotina</taxon>
        <taxon>Agaricomycetes</taxon>
        <taxon>Agaricomycetidae</taxon>
        <taxon>Boletales</taxon>
        <taxon>Coniophorineae</taxon>
        <taxon>Hygrophoropsidaceae</taxon>
        <taxon>Hygrophoropsis</taxon>
    </lineage>
</organism>
<sequence>MVALTLRSAILVTLASIISFAAAKCSDPFIVELGWFLRIYEAGQCGGSDYFTFSEETSKKWDDEGCQCLNFRPHIDPVRSIVFSPGNRGVSMRFSHNTKCEPTSGVKYYALNDGRVPKGVIAAKVCKKDHRKPQPKHSKPKHDHDEGIAGKVGDVIGKVGVATLGLLAENPELALAAV</sequence>
<keyword evidence="2" id="KW-1185">Reference proteome</keyword>